<evidence type="ECO:0000259" key="9">
    <source>
        <dbReference type="PROSITE" id="PS51085"/>
    </source>
</evidence>
<keyword evidence="3" id="KW-0001">2Fe-2S</keyword>
<dbReference type="InterPro" id="IPR011884">
    <property type="entry name" value="PaaE"/>
</dbReference>
<dbReference type="InterPro" id="IPR001709">
    <property type="entry name" value="Flavoprot_Pyr_Nucl_cyt_Rdtase"/>
</dbReference>
<dbReference type="InterPro" id="IPR017927">
    <property type="entry name" value="FAD-bd_FR_type"/>
</dbReference>
<keyword evidence="8" id="KW-0411">Iron-sulfur</keyword>
<dbReference type="Gene3D" id="3.10.20.30">
    <property type="match status" value="1"/>
</dbReference>
<accession>A0A1E3S6A1</accession>
<dbReference type="InterPro" id="IPR050415">
    <property type="entry name" value="MRET"/>
</dbReference>
<evidence type="ECO:0000256" key="8">
    <source>
        <dbReference type="ARBA" id="ARBA00023014"/>
    </source>
</evidence>
<evidence type="ECO:0000256" key="2">
    <source>
        <dbReference type="ARBA" id="ARBA00022630"/>
    </source>
</evidence>
<dbReference type="Pfam" id="PF00970">
    <property type="entry name" value="FAD_binding_6"/>
    <property type="match status" value="1"/>
</dbReference>
<dbReference type="GO" id="GO:0050660">
    <property type="term" value="F:flavin adenine dinucleotide binding"/>
    <property type="evidence" value="ECO:0007669"/>
    <property type="project" value="TreeGrafter"/>
</dbReference>
<dbReference type="InterPro" id="IPR012675">
    <property type="entry name" value="Beta-grasp_dom_sf"/>
</dbReference>
<evidence type="ECO:0000256" key="7">
    <source>
        <dbReference type="ARBA" id="ARBA00023004"/>
    </source>
</evidence>
<dbReference type="InterPro" id="IPR001041">
    <property type="entry name" value="2Fe-2S_ferredoxin-type"/>
</dbReference>
<organism evidence="11 12">
    <name type="scientific">Mycobacterium intermedium</name>
    <dbReference type="NCBI Taxonomy" id="28445"/>
    <lineage>
        <taxon>Bacteria</taxon>
        <taxon>Bacillati</taxon>
        <taxon>Actinomycetota</taxon>
        <taxon>Actinomycetes</taxon>
        <taxon>Mycobacteriales</taxon>
        <taxon>Mycobacteriaceae</taxon>
        <taxon>Mycobacterium</taxon>
        <taxon>Mycobacterium simiae complex</taxon>
    </lineage>
</organism>
<dbReference type="PROSITE" id="PS00197">
    <property type="entry name" value="2FE2S_FER_1"/>
    <property type="match status" value="1"/>
</dbReference>
<dbReference type="Pfam" id="PF00111">
    <property type="entry name" value="Fer2"/>
    <property type="match status" value="1"/>
</dbReference>
<dbReference type="InterPro" id="IPR036010">
    <property type="entry name" value="2Fe-2S_ferredoxin-like_sf"/>
</dbReference>
<dbReference type="Gene3D" id="3.40.50.80">
    <property type="entry name" value="Nucleotide-binding domain of ferredoxin-NADP reductase (FNR) module"/>
    <property type="match status" value="1"/>
</dbReference>
<dbReference type="CDD" id="cd00207">
    <property type="entry name" value="fer2"/>
    <property type="match status" value="1"/>
</dbReference>
<keyword evidence="7" id="KW-0408">Iron</keyword>
<dbReference type="AlphaFoldDB" id="A0A1E3S6A1"/>
<keyword evidence="12" id="KW-1185">Reference proteome</keyword>
<evidence type="ECO:0000313" key="12">
    <source>
        <dbReference type="Proteomes" id="UP000192739"/>
    </source>
</evidence>
<evidence type="ECO:0000259" key="10">
    <source>
        <dbReference type="PROSITE" id="PS51384"/>
    </source>
</evidence>
<dbReference type="PROSITE" id="PS51085">
    <property type="entry name" value="2FE2S_FER_2"/>
    <property type="match status" value="1"/>
</dbReference>
<proteinExistence type="predicted"/>
<keyword evidence="4" id="KW-0479">Metal-binding</keyword>
<dbReference type="NCBIfam" id="TIGR02160">
    <property type="entry name" value="PA_CoA_Oxy5"/>
    <property type="match status" value="1"/>
</dbReference>
<dbReference type="Proteomes" id="UP000192739">
    <property type="component" value="Unassembled WGS sequence"/>
</dbReference>
<comment type="cofactor">
    <cofactor evidence="1">
        <name>FAD</name>
        <dbReference type="ChEBI" id="CHEBI:57692"/>
    </cofactor>
</comment>
<dbReference type="GO" id="GO:0046872">
    <property type="term" value="F:metal ion binding"/>
    <property type="evidence" value="ECO:0007669"/>
    <property type="project" value="UniProtKB-KW"/>
</dbReference>
<dbReference type="GO" id="GO:0010124">
    <property type="term" value="P:phenylacetate catabolic process"/>
    <property type="evidence" value="ECO:0007669"/>
    <property type="project" value="InterPro"/>
</dbReference>
<dbReference type="Pfam" id="PF00175">
    <property type="entry name" value="NAD_binding_1"/>
    <property type="match status" value="1"/>
</dbReference>
<evidence type="ECO:0000256" key="1">
    <source>
        <dbReference type="ARBA" id="ARBA00001974"/>
    </source>
</evidence>
<name>A0A1E3S6A1_MYCIE</name>
<dbReference type="GO" id="GO:0051537">
    <property type="term" value="F:2 iron, 2 sulfur cluster binding"/>
    <property type="evidence" value="ECO:0007669"/>
    <property type="project" value="UniProtKB-KW"/>
</dbReference>
<feature type="domain" description="2Fe-2S ferredoxin-type" evidence="9">
    <location>
        <begin position="267"/>
        <end position="356"/>
    </location>
</feature>
<evidence type="ECO:0000256" key="4">
    <source>
        <dbReference type="ARBA" id="ARBA00022723"/>
    </source>
</evidence>
<dbReference type="STRING" id="28445.BHQ20_26040"/>
<dbReference type="PRINTS" id="PR00371">
    <property type="entry name" value="FPNCR"/>
</dbReference>
<sequence length="356" mass="38543">MTTLQPSSFHRLRVAAVQPLCDDAAAVTFAVPDALKSEFAFRPGQSVTLRKSADGREHRRCYSICSPAGGALRIGVRELPGGVISGWLVRDVRPGDEVEVQTPSGSFVAPPGKGGRHVLIAAGSGITPILAIATAVLQQPNSHVVMVYGNRRADSVMFADELADLKDRHGSRLELIHVLSREHRVADLFSGRLDAERIRRLLDAFVPVADVDHFWLCGPLGMVLDAQQVLGEYGVPDDRIHRELFFVEEVAPAPVSRTEPGRTGPRSQVTIVLDGHASTLDLPRDTTILDAAQRFRDDLPFACKGGVCGTCRARVTAGEVDMRRNYALDTSELATGFVLTCQSLPTSDTVTLDFDA</sequence>
<evidence type="ECO:0000256" key="3">
    <source>
        <dbReference type="ARBA" id="ARBA00022714"/>
    </source>
</evidence>
<dbReference type="EMBL" id="MVHT01000009">
    <property type="protein sequence ID" value="ORB09620.1"/>
    <property type="molecule type" value="Genomic_DNA"/>
</dbReference>
<gene>
    <name evidence="11" type="ORF">BST27_05725</name>
</gene>
<evidence type="ECO:0000256" key="5">
    <source>
        <dbReference type="ARBA" id="ARBA00022827"/>
    </source>
</evidence>
<dbReference type="PANTHER" id="PTHR47354">
    <property type="entry name" value="NADH OXIDOREDUCTASE HCR"/>
    <property type="match status" value="1"/>
</dbReference>
<keyword evidence="2" id="KW-0285">Flavoprotein</keyword>
<keyword evidence="6" id="KW-0560">Oxidoreductase</keyword>
<dbReference type="SUPFAM" id="SSF52343">
    <property type="entry name" value="Ferredoxin reductase-like, C-terminal NADP-linked domain"/>
    <property type="match status" value="1"/>
</dbReference>
<dbReference type="RefSeq" id="WP_069422050.1">
    <property type="nucleotide sequence ID" value="NZ_CBCRZH010000056.1"/>
</dbReference>
<dbReference type="SUPFAM" id="SSF54292">
    <property type="entry name" value="2Fe-2S ferredoxin-like"/>
    <property type="match status" value="1"/>
</dbReference>
<dbReference type="SUPFAM" id="SSF63380">
    <property type="entry name" value="Riboflavin synthase domain-like"/>
    <property type="match status" value="1"/>
</dbReference>
<dbReference type="OrthoDB" id="9796486at2"/>
<dbReference type="PROSITE" id="PS51384">
    <property type="entry name" value="FAD_FR"/>
    <property type="match status" value="1"/>
</dbReference>
<keyword evidence="5" id="KW-0274">FAD</keyword>
<dbReference type="PANTHER" id="PTHR47354:SF8">
    <property type="entry name" value="1,2-PHENYLACETYL-COA EPOXIDASE, SUBUNIT E"/>
    <property type="match status" value="1"/>
</dbReference>
<dbReference type="CDD" id="cd06214">
    <property type="entry name" value="PA_degradation_oxidoreductase_like"/>
    <property type="match status" value="1"/>
</dbReference>
<dbReference type="GO" id="GO:0016491">
    <property type="term" value="F:oxidoreductase activity"/>
    <property type="evidence" value="ECO:0007669"/>
    <property type="project" value="UniProtKB-KW"/>
</dbReference>
<dbReference type="InterPro" id="IPR001433">
    <property type="entry name" value="OxRdtase_FAD/NAD-bd"/>
</dbReference>
<feature type="domain" description="FAD-binding FR-type" evidence="10">
    <location>
        <begin position="7"/>
        <end position="110"/>
    </location>
</feature>
<dbReference type="InterPro" id="IPR008333">
    <property type="entry name" value="Cbr1-like_FAD-bd_dom"/>
</dbReference>
<reference evidence="11 12" key="1">
    <citation type="submission" date="2017-02" db="EMBL/GenBank/DDBJ databases">
        <title>The new phylogeny of genus Mycobacterium.</title>
        <authorList>
            <person name="Tortoli E."/>
            <person name="Trovato A."/>
            <person name="Cirillo D.M."/>
        </authorList>
    </citation>
    <scope>NUCLEOTIDE SEQUENCE [LARGE SCALE GENOMIC DNA]</scope>
    <source>
        <strain evidence="11 12">DSM 44049</strain>
    </source>
</reference>
<evidence type="ECO:0000256" key="6">
    <source>
        <dbReference type="ARBA" id="ARBA00023002"/>
    </source>
</evidence>
<dbReference type="Gene3D" id="2.40.30.10">
    <property type="entry name" value="Translation factors"/>
    <property type="match status" value="1"/>
</dbReference>
<dbReference type="InterPro" id="IPR039261">
    <property type="entry name" value="FNR_nucleotide-bd"/>
</dbReference>
<dbReference type="InterPro" id="IPR017938">
    <property type="entry name" value="Riboflavin_synthase-like_b-brl"/>
</dbReference>
<protein>
    <submittedName>
        <fullName evidence="11">Phenylacetic acid degradation protein</fullName>
    </submittedName>
</protein>
<dbReference type="InterPro" id="IPR006058">
    <property type="entry name" value="2Fe2S_fd_BS"/>
</dbReference>
<evidence type="ECO:0000313" key="11">
    <source>
        <dbReference type="EMBL" id="ORB09620.1"/>
    </source>
</evidence>
<comment type="caution">
    <text evidence="11">The sequence shown here is derived from an EMBL/GenBank/DDBJ whole genome shotgun (WGS) entry which is preliminary data.</text>
</comment>
<dbReference type="PRINTS" id="PR00406">
    <property type="entry name" value="CYTB5RDTASE"/>
</dbReference>